<feature type="domain" description="ABC transporter" evidence="13">
    <location>
        <begin position="4"/>
        <end position="236"/>
    </location>
</feature>
<dbReference type="InterPro" id="IPR027417">
    <property type="entry name" value="P-loop_NTPase"/>
</dbReference>
<dbReference type="InterPro" id="IPR015856">
    <property type="entry name" value="ABC_transpr_CbiO/EcfA_su"/>
</dbReference>
<evidence type="ECO:0000256" key="3">
    <source>
        <dbReference type="ARBA" id="ARBA00022448"/>
    </source>
</evidence>
<dbReference type="Pfam" id="PF02361">
    <property type="entry name" value="CbiQ"/>
    <property type="match status" value="1"/>
</dbReference>
<sequence length="569" mass="62232">MTITRPADNRSDPILHDCSCRLQKNTITLIAGQTGSGKSTFLSGLAGLIPPVAGSITYDGQPLWTGSRLNNAVRFNMGVLFQYPERQLFADSIRKEFRYSLRPLRLTKQEEAERIGSAMSRMSLPASMLEQSFYTLSDGQKRKVAMATTIAVRPDWLLLDEPTAGIDPMSIPQLLETIVRHKRSGNGGIVLVSHDLDTFLPIADRVLIMSRGTIIADLPPEELCAKPELLLQARIGLPASVEIANALLEHGIALPVPPALTPDDTAAAIIRRLDRGAAAPPPDAAHMSGAAPAHPAAPTPDTAQAPSAVCAATTRAARVQQLHPITKWVLYLLLSAGTLIQNQWPGVAAAAVVACACIALSGARVGTLLKPVKPFMLFILISAMISGLSVSFYPDTWTLREIDFSWASALRTVKQLCVYLLMMLLGILFALTTSPSMMQRGLERSLAFLERLRIPVAMLTFSASLLFRFIPTLFDEIDKISLITRARGKSQVKPGSIRLRDAHVFMIPLMLSMMKHAEDLAFALEARGYKLKRLSRSRGFNLHIRRSDRFAWAAGLILLVILIAIHFDN</sequence>
<comment type="similarity">
    <text evidence="2">Belongs to the ABC transporter superfamily.</text>
</comment>
<keyword evidence="15" id="KW-1185">Reference proteome</keyword>
<protein>
    <submittedName>
        <fullName evidence="14">ATP-binding cassette domain-containing protein</fullName>
    </submittedName>
</protein>
<evidence type="ECO:0000256" key="5">
    <source>
        <dbReference type="ARBA" id="ARBA00022692"/>
    </source>
</evidence>
<dbReference type="AlphaFoldDB" id="A0A4R5KBB6"/>
<dbReference type="SMART" id="SM00382">
    <property type="entry name" value="AAA"/>
    <property type="match status" value="1"/>
</dbReference>
<dbReference type="CDD" id="cd16914">
    <property type="entry name" value="EcfT"/>
    <property type="match status" value="1"/>
</dbReference>
<keyword evidence="7 14" id="KW-0067">ATP-binding</keyword>
<dbReference type="GO" id="GO:0016887">
    <property type="term" value="F:ATP hydrolysis activity"/>
    <property type="evidence" value="ECO:0007669"/>
    <property type="project" value="InterPro"/>
</dbReference>
<dbReference type="InterPro" id="IPR003593">
    <property type="entry name" value="AAA+_ATPase"/>
</dbReference>
<dbReference type="Gene3D" id="3.40.50.300">
    <property type="entry name" value="P-loop containing nucleotide triphosphate hydrolases"/>
    <property type="match status" value="1"/>
</dbReference>
<evidence type="ECO:0000256" key="4">
    <source>
        <dbReference type="ARBA" id="ARBA00022475"/>
    </source>
</evidence>
<reference evidence="14 15" key="1">
    <citation type="submission" date="2019-03" db="EMBL/GenBank/DDBJ databases">
        <title>This is whole genome sequence of Paenibacillus sp MS74 strain.</title>
        <authorList>
            <person name="Trinh H.N."/>
        </authorList>
    </citation>
    <scope>NUCLEOTIDE SEQUENCE [LARGE SCALE GENOMIC DNA]</scope>
    <source>
        <strain evidence="14 15">MS74</strain>
    </source>
</reference>
<dbReference type="GO" id="GO:0043190">
    <property type="term" value="C:ATP-binding cassette (ABC) transporter complex"/>
    <property type="evidence" value="ECO:0007669"/>
    <property type="project" value="TreeGrafter"/>
</dbReference>
<accession>A0A4R5KBB6</accession>
<keyword evidence="4" id="KW-1003">Cell membrane</keyword>
<evidence type="ECO:0000313" key="14">
    <source>
        <dbReference type="EMBL" id="TDF92326.1"/>
    </source>
</evidence>
<feature type="transmembrane region" description="Helical" evidence="12">
    <location>
        <begin position="550"/>
        <end position="567"/>
    </location>
</feature>
<dbReference type="PROSITE" id="PS50893">
    <property type="entry name" value="ABC_TRANSPORTER_2"/>
    <property type="match status" value="1"/>
</dbReference>
<keyword evidence="9 12" id="KW-1133">Transmembrane helix</keyword>
<feature type="region of interest" description="Disordered" evidence="11">
    <location>
        <begin position="277"/>
        <end position="305"/>
    </location>
</feature>
<dbReference type="InterPro" id="IPR003439">
    <property type="entry name" value="ABC_transporter-like_ATP-bd"/>
</dbReference>
<keyword evidence="10 12" id="KW-0472">Membrane</keyword>
<evidence type="ECO:0000256" key="1">
    <source>
        <dbReference type="ARBA" id="ARBA00004141"/>
    </source>
</evidence>
<dbReference type="OrthoDB" id="2035889at2"/>
<evidence type="ECO:0000256" key="2">
    <source>
        <dbReference type="ARBA" id="ARBA00005417"/>
    </source>
</evidence>
<dbReference type="Pfam" id="PF00005">
    <property type="entry name" value="ABC_tran"/>
    <property type="match status" value="1"/>
</dbReference>
<name>A0A4R5KBB6_9BACL</name>
<dbReference type="PANTHER" id="PTHR43553">
    <property type="entry name" value="HEAVY METAL TRANSPORTER"/>
    <property type="match status" value="1"/>
</dbReference>
<evidence type="ECO:0000256" key="9">
    <source>
        <dbReference type="ARBA" id="ARBA00022989"/>
    </source>
</evidence>
<feature type="compositionally biased region" description="Low complexity" evidence="11">
    <location>
        <begin position="284"/>
        <end position="305"/>
    </location>
</feature>
<feature type="transmembrane region" description="Helical" evidence="12">
    <location>
        <begin position="413"/>
        <end position="431"/>
    </location>
</feature>
<gene>
    <name evidence="14" type="ORF">E1757_30110</name>
</gene>
<keyword evidence="6" id="KW-0547">Nucleotide-binding</keyword>
<keyword evidence="3" id="KW-0813">Transport</keyword>
<proteinExistence type="inferred from homology"/>
<keyword evidence="8" id="KW-1278">Translocase</keyword>
<organism evidence="14 15">
    <name type="scientific">Paenibacillus piri</name>
    <dbReference type="NCBI Taxonomy" id="2547395"/>
    <lineage>
        <taxon>Bacteria</taxon>
        <taxon>Bacillati</taxon>
        <taxon>Bacillota</taxon>
        <taxon>Bacilli</taxon>
        <taxon>Bacillales</taxon>
        <taxon>Paenibacillaceae</taxon>
        <taxon>Paenibacillus</taxon>
    </lineage>
</organism>
<evidence type="ECO:0000256" key="8">
    <source>
        <dbReference type="ARBA" id="ARBA00022967"/>
    </source>
</evidence>
<comment type="subcellular location">
    <subcellularLocation>
        <location evidence="1">Membrane</location>
        <topology evidence="1">Multi-pass membrane protein</topology>
    </subcellularLocation>
</comment>
<evidence type="ECO:0000256" key="10">
    <source>
        <dbReference type="ARBA" id="ARBA00023136"/>
    </source>
</evidence>
<feature type="transmembrane region" description="Helical" evidence="12">
    <location>
        <begin position="375"/>
        <end position="393"/>
    </location>
</feature>
<feature type="transmembrane region" description="Helical" evidence="12">
    <location>
        <begin position="344"/>
        <end position="363"/>
    </location>
</feature>
<dbReference type="Proteomes" id="UP000295636">
    <property type="component" value="Unassembled WGS sequence"/>
</dbReference>
<comment type="caution">
    <text evidence="14">The sequence shown here is derived from an EMBL/GenBank/DDBJ whole genome shotgun (WGS) entry which is preliminary data.</text>
</comment>
<dbReference type="InterPro" id="IPR050095">
    <property type="entry name" value="ECF_ABC_transporter_ATP-bd"/>
</dbReference>
<evidence type="ECO:0000256" key="6">
    <source>
        <dbReference type="ARBA" id="ARBA00022741"/>
    </source>
</evidence>
<dbReference type="SUPFAM" id="SSF52540">
    <property type="entry name" value="P-loop containing nucleoside triphosphate hydrolases"/>
    <property type="match status" value="1"/>
</dbReference>
<evidence type="ECO:0000256" key="12">
    <source>
        <dbReference type="SAM" id="Phobius"/>
    </source>
</evidence>
<dbReference type="GO" id="GO:0042626">
    <property type="term" value="F:ATPase-coupled transmembrane transporter activity"/>
    <property type="evidence" value="ECO:0007669"/>
    <property type="project" value="TreeGrafter"/>
</dbReference>
<keyword evidence="5 12" id="KW-0812">Transmembrane</keyword>
<evidence type="ECO:0000313" key="15">
    <source>
        <dbReference type="Proteomes" id="UP000295636"/>
    </source>
</evidence>
<dbReference type="InterPro" id="IPR003339">
    <property type="entry name" value="ABC/ECF_trnsptr_transmembrane"/>
</dbReference>
<dbReference type="EMBL" id="SMRT01000021">
    <property type="protein sequence ID" value="TDF92326.1"/>
    <property type="molecule type" value="Genomic_DNA"/>
</dbReference>
<evidence type="ECO:0000259" key="13">
    <source>
        <dbReference type="PROSITE" id="PS50893"/>
    </source>
</evidence>
<dbReference type="GO" id="GO:0005524">
    <property type="term" value="F:ATP binding"/>
    <property type="evidence" value="ECO:0007669"/>
    <property type="project" value="UniProtKB-KW"/>
</dbReference>
<evidence type="ECO:0000256" key="7">
    <source>
        <dbReference type="ARBA" id="ARBA00022840"/>
    </source>
</evidence>
<evidence type="ECO:0000256" key="11">
    <source>
        <dbReference type="SAM" id="MobiDB-lite"/>
    </source>
</evidence>
<dbReference type="CDD" id="cd03225">
    <property type="entry name" value="ABC_cobalt_CbiO_domain1"/>
    <property type="match status" value="1"/>
</dbReference>